<comment type="caution">
    <text evidence="3">The sequence shown here is derived from an EMBL/GenBank/DDBJ whole genome shotgun (WGS) entry which is preliminary data.</text>
</comment>
<sequence>MPGLSSVWFRPDGARWEEDIVLDRDYRDIAGGLLVAAFGAAAGLYSLAHYRLGTVTSMGPGMFPTALGVLLALGGLGIALGGATRRGYPVDARILTPVIILVSISVFALMIEPFGLIPSVFSASVIACLAELRVRPVTKLVLGTVLSALTWLIFIAGLRLTIPAFDWPF</sequence>
<name>W4HH22_9RHOB</name>
<evidence type="ECO:0000256" key="1">
    <source>
        <dbReference type="SAM" id="Phobius"/>
    </source>
</evidence>
<feature type="domain" description="DUF1468" evidence="2">
    <location>
        <begin position="30"/>
        <end position="163"/>
    </location>
</feature>
<feature type="transmembrane region" description="Helical" evidence="1">
    <location>
        <begin position="62"/>
        <end position="82"/>
    </location>
</feature>
<dbReference type="Pfam" id="PF07331">
    <property type="entry name" value="TctB"/>
    <property type="match status" value="1"/>
</dbReference>
<organism evidence="3 4">
    <name type="scientific">Roseivivax marinus</name>
    <dbReference type="NCBI Taxonomy" id="1379903"/>
    <lineage>
        <taxon>Bacteria</taxon>
        <taxon>Pseudomonadati</taxon>
        <taxon>Pseudomonadota</taxon>
        <taxon>Alphaproteobacteria</taxon>
        <taxon>Rhodobacterales</taxon>
        <taxon>Roseobacteraceae</taxon>
        <taxon>Roseivivax</taxon>
    </lineage>
</organism>
<dbReference type="Proteomes" id="UP000019063">
    <property type="component" value="Unassembled WGS sequence"/>
</dbReference>
<keyword evidence="1" id="KW-0812">Transmembrane</keyword>
<dbReference type="AlphaFoldDB" id="W4HH22"/>
<evidence type="ECO:0000313" key="4">
    <source>
        <dbReference type="Proteomes" id="UP000019063"/>
    </source>
</evidence>
<protein>
    <recommendedName>
        <fullName evidence="2">DUF1468 domain-containing protein</fullName>
    </recommendedName>
</protein>
<keyword evidence="4" id="KW-1185">Reference proteome</keyword>
<feature type="transmembrane region" description="Helical" evidence="1">
    <location>
        <begin position="141"/>
        <end position="162"/>
    </location>
</feature>
<evidence type="ECO:0000313" key="3">
    <source>
        <dbReference type="EMBL" id="ETW12052.1"/>
    </source>
</evidence>
<feature type="transmembrane region" description="Helical" evidence="1">
    <location>
        <begin position="94"/>
        <end position="111"/>
    </location>
</feature>
<dbReference type="eggNOG" id="ENOG5032TC0">
    <property type="taxonomic scope" value="Bacteria"/>
</dbReference>
<gene>
    <name evidence="3" type="ORF">ATO8_13192</name>
</gene>
<dbReference type="RefSeq" id="WP_051487773.1">
    <property type="nucleotide sequence ID" value="NZ_AQQW01000008.1"/>
</dbReference>
<evidence type="ECO:0000259" key="2">
    <source>
        <dbReference type="Pfam" id="PF07331"/>
    </source>
</evidence>
<keyword evidence="1" id="KW-0472">Membrane</keyword>
<accession>W4HH22</accession>
<dbReference type="InterPro" id="IPR009936">
    <property type="entry name" value="DUF1468"/>
</dbReference>
<reference evidence="3 4" key="1">
    <citation type="journal article" date="2014" name="Antonie Van Leeuwenhoek">
        <title>Roseivivax atlanticus sp. nov., isolated from surface seawater of the Atlantic Ocean.</title>
        <authorList>
            <person name="Li G."/>
            <person name="Lai Q."/>
            <person name="Liu X."/>
            <person name="Sun F."/>
            <person name="Shao Z."/>
        </authorList>
    </citation>
    <scope>NUCLEOTIDE SEQUENCE [LARGE SCALE GENOMIC DNA]</scope>
    <source>
        <strain evidence="3 4">22II-s10s</strain>
    </source>
</reference>
<keyword evidence="1" id="KW-1133">Transmembrane helix</keyword>
<feature type="transmembrane region" description="Helical" evidence="1">
    <location>
        <begin position="29"/>
        <end position="50"/>
    </location>
</feature>
<proteinExistence type="predicted"/>
<dbReference type="EMBL" id="AQQW01000008">
    <property type="protein sequence ID" value="ETW12052.1"/>
    <property type="molecule type" value="Genomic_DNA"/>
</dbReference>
<dbReference type="STRING" id="1379903.ATO8_13192"/>